<organism evidence="9 10">
    <name type="scientific">Pelotomaculum thermopropionicum (strain DSM 13744 / JCM 10971 / SI)</name>
    <dbReference type="NCBI Taxonomy" id="370438"/>
    <lineage>
        <taxon>Bacteria</taxon>
        <taxon>Bacillati</taxon>
        <taxon>Bacillota</taxon>
        <taxon>Clostridia</taxon>
        <taxon>Eubacteriales</taxon>
        <taxon>Desulfotomaculaceae</taxon>
        <taxon>Pelotomaculum</taxon>
    </lineage>
</organism>
<evidence type="ECO:0000256" key="5">
    <source>
        <dbReference type="PROSITE-ProRule" id="PRU10137"/>
    </source>
</evidence>
<evidence type="ECO:0000313" key="10">
    <source>
        <dbReference type="Proteomes" id="UP000006556"/>
    </source>
</evidence>
<dbReference type="InterPro" id="IPR050639">
    <property type="entry name" value="SSR_resolvase"/>
</dbReference>
<keyword evidence="2" id="KW-0238">DNA-binding</keyword>
<dbReference type="Pfam" id="PF07508">
    <property type="entry name" value="Recombinase"/>
    <property type="match status" value="1"/>
</dbReference>
<evidence type="ECO:0000256" key="3">
    <source>
        <dbReference type="ARBA" id="ARBA00023172"/>
    </source>
</evidence>
<evidence type="ECO:0000256" key="1">
    <source>
        <dbReference type="ARBA" id="ARBA00022908"/>
    </source>
</evidence>
<dbReference type="KEGG" id="pth:PTH_2239"/>
<gene>
    <name evidence="9" type="primary">PinR</name>
    <name evidence="9" type="ordered locus">PTH_2239</name>
</gene>
<evidence type="ECO:0000259" key="7">
    <source>
        <dbReference type="PROSITE" id="PS51736"/>
    </source>
</evidence>
<dbReference type="PROSITE" id="PS00397">
    <property type="entry name" value="RECOMBINASES_1"/>
    <property type="match status" value="1"/>
</dbReference>
<evidence type="ECO:0000313" key="9">
    <source>
        <dbReference type="EMBL" id="BAF60420.1"/>
    </source>
</evidence>
<dbReference type="CDD" id="cd00338">
    <property type="entry name" value="Ser_Recombinase"/>
    <property type="match status" value="1"/>
</dbReference>
<evidence type="ECO:0000256" key="2">
    <source>
        <dbReference type="ARBA" id="ARBA00023125"/>
    </source>
</evidence>
<dbReference type="STRING" id="370438.PTH_2239"/>
<dbReference type="Pfam" id="PF13408">
    <property type="entry name" value="Zn_ribbon_recom"/>
    <property type="match status" value="1"/>
</dbReference>
<keyword evidence="6" id="KW-0175">Coiled coil</keyword>
<dbReference type="GO" id="GO:0003677">
    <property type="term" value="F:DNA binding"/>
    <property type="evidence" value="ECO:0007669"/>
    <property type="project" value="UniProtKB-KW"/>
</dbReference>
<dbReference type="Gene3D" id="3.40.50.1390">
    <property type="entry name" value="Resolvase, N-terminal catalytic domain"/>
    <property type="match status" value="1"/>
</dbReference>
<dbReference type="GO" id="GO:0000150">
    <property type="term" value="F:DNA strand exchange activity"/>
    <property type="evidence" value="ECO:0007669"/>
    <property type="project" value="InterPro"/>
</dbReference>
<dbReference type="PANTHER" id="PTHR30461:SF23">
    <property type="entry name" value="DNA RECOMBINASE-RELATED"/>
    <property type="match status" value="1"/>
</dbReference>
<dbReference type="EMBL" id="AP009389">
    <property type="protein sequence ID" value="BAF60420.1"/>
    <property type="molecule type" value="Genomic_DNA"/>
</dbReference>
<dbReference type="HOGENOM" id="CLU_010686_18_3_9"/>
<dbReference type="SUPFAM" id="SSF53041">
    <property type="entry name" value="Resolvase-like"/>
    <property type="match status" value="1"/>
</dbReference>
<dbReference type="eggNOG" id="COG1961">
    <property type="taxonomic scope" value="Bacteria"/>
</dbReference>
<dbReference type="InterPro" id="IPR038109">
    <property type="entry name" value="DNA_bind_recomb_sf"/>
</dbReference>
<keyword evidence="3" id="KW-0233">DNA recombination</keyword>
<evidence type="ECO:0000256" key="6">
    <source>
        <dbReference type="SAM" id="Coils"/>
    </source>
</evidence>
<feature type="coiled-coil region" evidence="6">
    <location>
        <begin position="381"/>
        <end position="444"/>
    </location>
</feature>
<reference evidence="10" key="1">
    <citation type="journal article" date="2008" name="Genome Res.">
        <title>The genome of Pelotomaculum thermopropionicum reveals niche-associated evolution in anaerobic microbiota.</title>
        <authorList>
            <person name="Kosaka T."/>
            <person name="Kato S."/>
            <person name="Shimoyama T."/>
            <person name="Ishii S."/>
            <person name="Abe T."/>
            <person name="Watanabe K."/>
        </authorList>
    </citation>
    <scope>NUCLEOTIDE SEQUENCE [LARGE SCALE GENOMIC DNA]</scope>
    <source>
        <strain evidence="10">DSM 13744 / JCM 10971 / SI</strain>
    </source>
</reference>
<accession>A5CZZ6</accession>
<evidence type="ECO:0000259" key="8">
    <source>
        <dbReference type="PROSITE" id="PS51737"/>
    </source>
</evidence>
<dbReference type="PANTHER" id="PTHR30461">
    <property type="entry name" value="DNA-INVERTASE FROM LAMBDOID PROPHAGE"/>
    <property type="match status" value="1"/>
</dbReference>
<dbReference type="PROSITE" id="PS51736">
    <property type="entry name" value="RECOMBINASES_3"/>
    <property type="match status" value="1"/>
</dbReference>
<dbReference type="SMART" id="SM00857">
    <property type="entry name" value="Resolvase"/>
    <property type="match status" value="1"/>
</dbReference>
<dbReference type="InterPro" id="IPR006118">
    <property type="entry name" value="Recombinase_CS"/>
</dbReference>
<dbReference type="AlphaFoldDB" id="A5CZZ6"/>
<protein>
    <submittedName>
        <fullName evidence="9">Site-specific recombinases</fullName>
    </submittedName>
</protein>
<dbReference type="InterPro" id="IPR011109">
    <property type="entry name" value="DNA_bind_recombinase_dom"/>
</dbReference>
<evidence type="ECO:0000256" key="4">
    <source>
        <dbReference type="PIRSR" id="PIRSR606118-50"/>
    </source>
</evidence>
<feature type="domain" description="Resolvase/invertase-type recombinase catalytic" evidence="7">
    <location>
        <begin position="2"/>
        <end position="148"/>
    </location>
</feature>
<dbReference type="Pfam" id="PF00239">
    <property type="entry name" value="Resolvase"/>
    <property type="match status" value="1"/>
</dbReference>
<feature type="active site" description="O-(5'-phospho-DNA)-serine intermediate" evidence="4 5">
    <location>
        <position position="10"/>
    </location>
</feature>
<feature type="domain" description="Recombinase" evidence="8">
    <location>
        <begin position="156"/>
        <end position="288"/>
    </location>
</feature>
<dbReference type="GO" id="GO:0015074">
    <property type="term" value="P:DNA integration"/>
    <property type="evidence" value="ECO:0007669"/>
    <property type="project" value="UniProtKB-KW"/>
</dbReference>
<sequence>MRAAIYLRVSTEDQAKHGYSLPDQRTACREKAAALGAGEVMEFADEGISGELLDRPGLSALREAVKAGQLDLVVCFDPDRLARKLAHQLIITDEIEKAGVRLEFVNFEWQNTPDGRLFYALRGAIAEYEKEKIRERTVRGKLQKARLGGLPVQADSYGYIYDNGTVKPHPVESEVVKMIFRWFTTEDIGVNGVAARLSEQGIPTRKGRPAWQRCVVKTILTNPMYVGTFYYNRRDCRGTCYNKHLPPEKRVKVKEKPGEEWIAVPVPAIIDRETWEKAQEKIKAARRLWSGWSREEYLLSGLISCADCGNTMHGAVKTKSGGSRERGYTCVKTAAGASNQGCRPIKRVPAEIVEKAVWDRVCEWLNDPDALAREIRERSREKDLRADLERIEKHLADVEKGRDNIRSALAAGLLDLDEKTSKLLRDLKGREKQLLSRKKEVEAALRRSAAVEVRAREIRREAESFLSRLDFLSFEQKRALIRALVKQVTVAGRGESLRVTVYAAFMPEAAARPGEL</sequence>
<dbReference type="InterPro" id="IPR006119">
    <property type="entry name" value="Resolv_N"/>
</dbReference>
<keyword evidence="10" id="KW-1185">Reference proteome</keyword>
<dbReference type="InterPro" id="IPR036162">
    <property type="entry name" value="Resolvase-like_N_sf"/>
</dbReference>
<keyword evidence="1" id="KW-0229">DNA integration</keyword>
<proteinExistence type="predicted"/>
<dbReference type="Proteomes" id="UP000006556">
    <property type="component" value="Chromosome"/>
</dbReference>
<dbReference type="InterPro" id="IPR025827">
    <property type="entry name" value="Zn_ribbon_recom_dom"/>
</dbReference>
<dbReference type="Gene3D" id="3.90.1750.20">
    <property type="entry name" value="Putative Large Serine Recombinase, Chain B, Domain 2"/>
    <property type="match status" value="1"/>
</dbReference>
<dbReference type="PROSITE" id="PS51737">
    <property type="entry name" value="RECOMBINASE_DNA_BIND"/>
    <property type="match status" value="1"/>
</dbReference>
<name>A5CZZ6_PELTS</name>